<feature type="domain" description="Nudix hydrolase" evidence="22">
    <location>
        <begin position="2"/>
        <end position="131"/>
    </location>
</feature>
<reference evidence="24" key="1">
    <citation type="submission" date="2016-10" db="EMBL/GenBank/DDBJ databases">
        <authorList>
            <person name="Varghese N."/>
            <person name="Submissions S."/>
        </authorList>
    </citation>
    <scope>NUCLEOTIDE SEQUENCE [LARGE SCALE GENOMIC DNA]</scope>
    <source>
        <strain evidence="24">DSM 22951</strain>
    </source>
</reference>
<accession>A0A2Y9A0N2</accession>
<dbReference type="EMBL" id="UESZ01000001">
    <property type="protein sequence ID" value="SSA35727.1"/>
    <property type="molecule type" value="Genomic_DNA"/>
</dbReference>
<evidence type="ECO:0000256" key="4">
    <source>
        <dbReference type="ARBA" id="ARBA00022723"/>
    </source>
</evidence>
<dbReference type="AlphaFoldDB" id="A0A2Y9A0N2"/>
<dbReference type="PANTHER" id="PTHR43758">
    <property type="entry name" value="7,8-DIHYDRO-8-OXOGUANINE TRIPHOSPHATASE"/>
    <property type="match status" value="1"/>
</dbReference>
<evidence type="ECO:0000256" key="12">
    <source>
        <dbReference type="ARBA" id="ARBA00026218"/>
    </source>
</evidence>
<dbReference type="GO" id="GO:0008413">
    <property type="term" value="F:8-oxo-7,8-dihydroguanosine triphosphate pyrophosphatase activity"/>
    <property type="evidence" value="ECO:0007669"/>
    <property type="project" value="InterPro"/>
</dbReference>
<keyword evidence="6" id="KW-0460">Magnesium</keyword>
<dbReference type="GO" id="GO:0005737">
    <property type="term" value="C:cytoplasm"/>
    <property type="evidence" value="ECO:0007669"/>
    <property type="project" value="TreeGrafter"/>
</dbReference>
<dbReference type="PROSITE" id="PS00893">
    <property type="entry name" value="NUDIX_BOX"/>
    <property type="match status" value="1"/>
</dbReference>
<dbReference type="GO" id="GO:0008828">
    <property type="term" value="F:dATP diphosphatase activity"/>
    <property type="evidence" value="ECO:0007669"/>
    <property type="project" value="UniProtKB-EC"/>
</dbReference>
<dbReference type="Pfam" id="PF00293">
    <property type="entry name" value="NUDIX"/>
    <property type="match status" value="1"/>
</dbReference>
<comment type="catalytic activity">
    <reaction evidence="18">
        <text>N(6)-methyl-ATP + H2O = N(6)-methyl-AMP + diphosphate + H(+)</text>
        <dbReference type="Rhea" id="RHEA:67608"/>
        <dbReference type="ChEBI" id="CHEBI:15377"/>
        <dbReference type="ChEBI" id="CHEBI:15378"/>
        <dbReference type="ChEBI" id="CHEBI:33019"/>
        <dbReference type="ChEBI" id="CHEBI:144842"/>
        <dbReference type="ChEBI" id="CHEBI:172873"/>
    </reaction>
    <physiologicalReaction direction="left-to-right" evidence="18">
        <dbReference type="Rhea" id="RHEA:67609"/>
    </physiologicalReaction>
</comment>
<dbReference type="InterPro" id="IPR003563">
    <property type="entry name" value="8ODP"/>
</dbReference>
<sequence length="163" mass="18321">MPPLRTCLILPVRAGRVLLGHKLRGFGAGKIVGIGGKVEPGESLEQAAVRELAEEAGLIVDPADAQLAAYLDFRFPHRPEWDMTSQVFVVRRWAGQVRACEEIRPEWFAVDAPPFARMWDENRVWLPHVLRGERVELQATYGADNDRLTEVSLRVVQQVTRGV</sequence>
<evidence type="ECO:0000256" key="16">
    <source>
        <dbReference type="ARBA" id="ARBA00031927"/>
    </source>
</evidence>
<keyword evidence="24" id="KW-1185">Reference proteome</keyword>
<dbReference type="GO" id="GO:0042262">
    <property type="term" value="P:DNA protection"/>
    <property type="evidence" value="ECO:0007669"/>
    <property type="project" value="InterPro"/>
</dbReference>
<evidence type="ECO:0000256" key="6">
    <source>
        <dbReference type="ARBA" id="ARBA00022842"/>
    </source>
</evidence>
<gene>
    <name evidence="23" type="ORF">SAMN04489750_3097</name>
</gene>
<dbReference type="InterPro" id="IPR015797">
    <property type="entry name" value="NUDIX_hydrolase-like_dom_sf"/>
</dbReference>
<evidence type="ECO:0000256" key="5">
    <source>
        <dbReference type="ARBA" id="ARBA00022801"/>
    </source>
</evidence>
<evidence type="ECO:0000259" key="22">
    <source>
        <dbReference type="PROSITE" id="PS51462"/>
    </source>
</evidence>
<evidence type="ECO:0000256" key="18">
    <source>
        <dbReference type="ARBA" id="ARBA00048002"/>
    </source>
</evidence>
<dbReference type="OrthoDB" id="9804563at2"/>
<comment type="similarity">
    <text evidence="2">Belongs to the Nudix hydrolase family.</text>
</comment>
<evidence type="ECO:0000256" key="2">
    <source>
        <dbReference type="ARBA" id="ARBA00005582"/>
    </source>
</evidence>
<evidence type="ECO:0000313" key="23">
    <source>
        <dbReference type="EMBL" id="SSA35727.1"/>
    </source>
</evidence>
<proteinExistence type="inferred from homology"/>
<comment type="subunit">
    <text evidence="3">Monomer.</text>
</comment>
<comment type="catalytic activity">
    <reaction evidence="8">
        <text>2-oxo-dATP + H2O = 2-oxo-dAMP + diphosphate + H(+)</text>
        <dbReference type="Rhea" id="RHEA:31583"/>
        <dbReference type="ChEBI" id="CHEBI:15377"/>
        <dbReference type="ChEBI" id="CHEBI:15378"/>
        <dbReference type="ChEBI" id="CHEBI:33019"/>
        <dbReference type="ChEBI" id="CHEBI:63212"/>
        <dbReference type="ChEBI" id="CHEBI:77897"/>
        <dbReference type="EC" id="3.6.1.56"/>
    </reaction>
    <physiologicalReaction direction="left-to-right" evidence="8">
        <dbReference type="Rhea" id="RHEA:31584"/>
    </physiologicalReaction>
</comment>
<evidence type="ECO:0000256" key="21">
    <source>
        <dbReference type="ARBA" id="ARBA00053094"/>
    </source>
</evidence>
<name>A0A2Y9A0N2_9MICO</name>
<dbReference type="PROSITE" id="PS51462">
    <property type="entry name" value="NUDIX"/>
    <property type="match status" value="1"/>
</dbReference>
<dbReference type="CDD" id="cd03427">
    <property type="entry name" value="NUDIX_MTH1_Nudt1"/>
    <property type="match status" value="1"/>
</dbReference>
<comment type="catalytic activity">
    <reaction evidence="10">
        <text>2-oxo-ATP + H2O = 2-oxo-AMP + diphosphate + H(+)</text>
        <dbReference type="Rhea" id="RHEA:67392"/>
        <dbReference type="ChEBI" id="CHEBI:15377"/>
        <dbReference type="ChEBI" id="CHEBI:15378"/>
        <dbReference type="ChEBI" id="CHEBI:33019"/>
        <dbReference type="ChEBI" id="CHEBI:71395"/>
        <dbReference type="ChEBI" id="CHEBI:172878"/>
    </reaction>
    <physiologicalReaction direction="left-to-right" evidence="10">
        <dbReference type="Rhea" id="RHEA:67393"/>
    </physiologicalReaction>
</comment>
<dbReference type="PRINTS" id="PR01403">
    <property type="entry name" value="8OXTPHPHTASE"/>
</dbReference>
<comment type="catalytic activity">
    <reaction evidence="7">
        <text>8-oxo-dATP + H2O = 8-oxo-dAMP + diphosphate + H(+)</text>
        <dbReference type="Rhea" id="RHEA:65396"/>
        <dbReference type="ChEBI" id="CHEBI:15377"/>
        <dbReference type="ChEBI" id="CHEBI:15378"/>
        <dbReference type="ChEBI" id="CHEBI:33019"/>
        <dbReference type="ChEBI" id="CHEBI:71361"/>
        <dbReference type="ChEBI" id="CHEBI:172871"/>
    </reaction>
    <physiologicalReaction direction="left-to-right" evidence="7">
        <dbReference type="Rhea" id="RHEA:65397"/>
    </physiologicalReaction>
</comment>
<dbReference type="InterPro" id="IPR000086">
    <property type="entry name" value="NUDIX_hydrolase_dom"/>
</dbReference>
<dbReference type="RefSeq" id="WP_109687196.1">
    <property type="nucleotide sequence ID" value="NZ_QGDN01000001.1"/>
</dbReference>
<dbReference type="EC" id="3.6.1.56" evidence="11"/>
<comment type="function">
    <text evidence="21">Oxidized purine nucleoside triphosphate hydrolase which is a prominent sanitizer of the oxidized nucleotide pool. Catalyzes the hydrolysis of 2-oxo-dATP (2-hydroxy-dATP) into 2-oxo-dAMP. Also has a significant hydrolase activity toward 2-oxo-ATP, 8-oxo-dGTP and 8-oxo-dATP. Through the hydrolysis of oxidized purine nucleoside triphosphates, prevents their incorporation into DNA and the subsequent transversions A:T to C:G and G:C to T:A. Also catalyzes the hydrolysis of methylated purine nucleoside triphosphate preventing their integration into DNA. Through this antimutagenic activity protects cells from oxidative stress.</text>
</comment>
<evidence type="ECO:0000256" key="7">
    <source>
        <dbReference type="ARBA" id="ARBA00024448"/>
    </source>
</evidence>
<dbReference type="Proteomes" id="UP000250028">
    <property type="component" value="Unassembled WGS sequence"/>
</dbReference>
<evidence type="ECO:0000256" key="20">
    <source>
        <dbReference type="ARBA" id="ARBA00049032"/>
    </source>
</evidence>
<evidence type="ECO:0000256" key="14">
    <source>
        <dbReference type="ARBA" id="ARBA00030634"/>
    </source>
</evidence>
<evidence type="ECO:0000256" key="11">
    <source>
        <dbReference type="ARBA" id="ARBA00026103"/>
    </source>
</evidence>
<evidence type="ECO:0000256" key="3">
    <source>
        <dbReference type="ARBA" id="ARBA00011245"/>
    </source>
</evidence>
<dbReference type="PANTHER" id="PTHR43758:SF2">
    <property type="entry name" value="OXIDIZED PURINE NUCLEOSIDE TRIPHOSPHATE HYDROLASE"/>
    <property type="match status" value="1"/>
</dbReference>
<keyword evidence="5" id="KW-0378">Hydrolase</keyword>
<comment type="catalytic activity">
    <reaction evidence="20">
        <text>N(6)-methyl-dATP + H2O = N(6)-methyl-dAMP + diphosphate + H(+)</text>
        <dbReference type="Rhea" id="RHEA:67604"/>
        <dbReference type="ChEBI" id="CHEBI:15377"/>
        <dbReference type="ChEBI" id="CHEBI:15378"/>
        <dbReference type="ChEBI" id="CHEBI:33019"/>
        <dbReference type="ChEBI" id="CHEBI:169976"/>
        <dbReference type="ChEBI" id="CHEBI:172872"/>
    </reaction>
    <physiologicalReaction direction="left-to-right" evidence="20">
        <dbReference type="Rhea" id="RHEA:67605"/>
    </physiologicalReaction>
</comment>
<evidence type="ECO:0000256" key="19">
    <source>
        <dbReference type="ARBA" id="ARBA00048894"/>
    </source>
</evidence>
<evidence type="ECO:0000256" key="1">
    <source>
        <dbReference type="ARBA" id="ARBA00001946"/>
    </source>
</evidence>
<dbReference type="SUPFAM" id="SSF55811">
    <property type="entry name" value="Nudix"/>
    <property type="match status" value="1"/>
</dbReference>
<evidence type="ECO:0000256" key="8">
    <source>
        <dbReference type="ARBA" id="ARBA00024459"/>
    </source>
</evidence>
<evidence type="ECO:0000256" key="13">
    <source>
        <dbReference type="ARBA" id="ARBA00029673"/>
    </source>
</evidence>
<evidence type="ECO:0000256" key="10">
    <source>
        <dbReference type="ARBA" id="ARBA00024596"/>
    </source>
</evidence>
<dbReference type="Gene3D" id="3.90.79.10">
    <property type="entry name" value="Nucleoside Triphosphate Pyrophosphohydrolase"/>
    <property type="match status" value="1"/>
</dbReference>
<comment type="catalytic activity">
    <reaction evidence="9">
        <text>8-oxo-dGTP + H2O = 8-oxo-dGMP + diphosphate + H(+)</text>
        <dbReference type="Rhea" id="RHEA:31575"/>
        <dbReference type="ChEBI" id="CHEBI:15377"/>
        <dbReference type="ChEBI" id="CHEBI:15378"/>
        <dbReference type="ChEBI" id="CHEBI:33019"/>
        <dbReference type="ChEBI" id="CHEBI:63224"/>
        <dbReference type="ChEBI" id="CHEBI:77896"/>
    </reaction>
    <physiologicalReaction direction="left-to-right" evidence="9">
        <dbReference type="Rhea" id="RHEA:31576"/>
    </physiologicalReaction>
</comment>
<evidence type="ECO:0000313" key="24">
    <source>
        <dbReference type="Proteomes" id="UP000250028"/>
    </source>
</evidence>
<organism evidence="23 24">
    <name type="scientific">Branchiibius hedensis</name>
    <dbReference type="NCBI Taxonomy" id="672460"/>
    <lineage>
        <taxon>Bacteria</taxon>
        <taxon>Bacillati</taxon>
        <taxon>Actinomycetota</taxon>
        <taxon>Actinomycetes</taxon>
        <taxon>Micrococcales</taxon>
        <taxon>Dermacoccaceae</taxon>
        <taxon>Branchiibius</taxon>
    </lineage>
</organism>
<keyword evidence="4" id="KW-0479">Metal-binding</keyword>
<protein>
    <recommendedName>
        <fullName evidence="12">Oxidized purine nucleoside triphosphate hydrolase</fullName>
        <ecNumber evidence="11">3.6.1.56</ecNumber>
    </recommendedName>
    <alternativeName>
        <fullName evidence="16">2-hydroxy-dATP diphosphatase</fullName>
    </alternativeName>
    <alternativeName>
        <fullName evidence="15">7,8-dihydro-8-oxoguanine triphosphatase</fullName>
    </alternativeName>
    <alternativeName>
        <fullName evidence="14">8-oxo-dGTPase</fullName>
    </alternativeName>
    <alternativeName>
        <fullName evidence="17">Methylated purine nucleoside triphosphate hydrolase</fullName>
    </alternativeName>
    <alternativeName>
        <fullName evidence="13">Nucleoside diphosphate-linked moiety X motif 1</fullName>
    </alternativeName>
</protein>
<comment type="catalytic activity">
    <reaction evidence="19">
        <text>O(6)-methyl-dGTP + H2O = O(6)-methyl-dGMP + diphosphate + H(+)</text>
        <dbReference type="Rhea" id="RHEA:67600"/>
        <dbReference type="ChEBI" id="CHEBI:15377"/>
        <dbReference type="ChEBI" id="CHEBI:15378"/>
        <dbReference type="ChEBI" id="CHEBI:33019"/>
        <dbReference type="ChEBI" id="CHEBI:169974"/>
        <dbReference type="ChEBI" id="CHEBI:169975"/>
    </reaction>
    <physiologicalReaction direction="left-to-right" evidence="19">
        <dbReference type="Rhea" id="RHEA:67601"/>
    </physiologicalReaction>
</comment>
<dbReference type="InterPro" id="IPR020084">
    <property type="entry name" value="NUDIX_hydrolase_CS"/>
</dbReference>
<evidence type="ECO:0000256" key="17">
    <source>
        <dbReference type="ARBA" id="ARBA00032071"/>
    </source>
</evidence>
<dbReference type="GO" id="GO:0046872">
    <property type="term" value="F:metal ion binding"/>
    <property type="evidence" value="ECO:0007669"/>
    <property type="project" value="UniProtKB-KW"/>
</dbReference>
<comment type="cofactor">
    <cofactor evidence="1">
        <name>Mg(2+)</name>
        <dbReference type="ChEBI" id="CHEBI:18420"/>
    </cofactor>
</comment>
<evidence type="ECO:0000256" key="15">
    <source>
        <dbReference type="ARBA" id="ARBA00030682"/>
    </source>
</evidence>
<evidence type="ECO:0000256" key="9">
    <source>
        <dbReference type="ARBA" id="ARBA00024486"/>
    </source>
</evidence>